<evidence type="ECO:0000313" key="2">
    <source>
        <dbReference type="Proteomes" id="UP000049855"/>
    </source>
</evidence>
<keyword evidence="2" id="KW-1185">Reference proteome</keyword>
<gene>
    <name evidence="1" type="ORF">SpAn4DRAFT_2684</name>
</gene>
<dbReference type="RefSeq" id="WP_021168225.1">
    <property type="nucleotide sequence ID" value="NZ_CTRP01000012.1"/>
</dbReference>
<protein>
    <submittedName>
        <fullName evidence="1">Uncharacterized protein</fullName>
    </submittedName>
</protein>
<dbReference type="Proteomes" id="UP000049855">
    <property type="component" value="Unassembled WGS sequence"/>
</dbReference>
<name>A0A0U1L1B4_9FIRM</name>
<dbReference type="EMBL" id="CTRP01000012">
    <property type="protein sequence ID" value="CQR73452.1"/>
    <property type="molecule type" value="Genomic_DNA"/>
</dbReference>
<accession>A0A0U1L1B4</accession>
<reference evidence="2" key="1">
    <citation type="submission" date="2015-03" db="EMBL/GenBank/DDBJ databases">
        <authorList>
            <person name="Nijsse Bart"/>
        </authorList>
    </citation>
    <scope>NUCLEOTIDE SEQUENCE [LARGE SCALE GENOMIC DNA]</scope>
</reference>
<evidence type="ECO:0000313" key="1">
    <source>
        <dbReference type="EMBL" id="CQR73452.1"/>
    </source>
</evidence>
<dbReference type="Pfam" id="PF13289">
    <property type="entry name" value="SIR2_2"/>
    <property type="match status" value="1"/>
</dbReference>
<proteinExistence type="predicted"/>
<organism evidence="1 2">
    <name type="scientific">Sporomusa ovata</name>
    <dbReference type="NCBI Taxonomy" id="2378"/>
    <lineage>
        <taxon>Bacteria</taxon>
        <taxon>Bacillati</taxon>
        <taxon>Bacillota</taxon>
        <taxon>Negativicutes</taxon>
        <taxon>Selenomonadales</taxon>
        <taxon>Sporomusaceae</taxon>
        <taxon>Sporomusa</taxon>
    </lineage>
</organism>
<dbReference type="AlphaFoldDB" id="A0A0U1L1B4"/>
<sequence>MVDENNILKIRDDSIIKLTKKDDNKYAIVDGKVPSWLNATQQSSLLGLPELRTGIEPWLTSLFQSEHLSVLTGNGLSTAVQFLATGNRNTAMSGQDIDSAFKDKIFEAAKKSSGASGRGEKNIEDEIRVINELIRGLEILGYDTDAAKKDDYKKLCQGLEALIKDFTDGIAKIEACVATAALMERERAFGYLVSFLMSFASRTGTRERLNIFTTNYDRLIEAGAELAGLHLLDRFVGTLAPIFRSSRLDIDMHYNPPGIRGEPRYLEGVARFTKLHGSIDWVDVGTDIRRIGLPFGSTDIKNFLNAPGLDNVDRQKVMIYPNSSKDRETAEYPYVELFRDFAAALCRPNSTLVTYGYGFGDDHINRIIRDMLTIPSTHLIVISYDDAGGRIERKYEEFGRSSQISLVIGKDLANLPTLVDYFMPKPSIDKASIRMGELLKQRYSEAKVEPVQADFSDLSGGADL</sequence>